<dbReference type="EMBL" id="JABXBU010000011">
    <property type="protein sequence ID" value="KAF8791562.1"/>
    <property type="molecule type" value="Genomic_DNA"/>
</dbReference>
<protein>
    <submittedName>
        <fullName evidence="2">Uncharacterized protein</fullName>
    </submittedName>
</protein>
<reference evidence="2" key="2">
    <citation type="submission" date="2020-06" db="EMBL/GenBank/DDBJ databases">
        <authorList>
            <person name="Sheffer M."/>
        </authorList>
    </citation>
    <scope>NUCLEOTIDE SEQUENCE</scope>
</reference>
<organism evidence="2 3">
    <name type="scientific">Argiope bruennichi</name>
    <name type="common">Wasp spider</name>
    <name type="synonym">Aranea bruennichi</name>
    <dbReference type="NCBI Taxonomy" id="94029"/>
    <lineage>
        <taxon>Eukaryota</taxon>
        <taxon>Metazoa</taxon>
        <taxon>Ecdysozoa</taxon>
        <taxon>Arthropoda</taxon>
        <taxon>Chelicerata</taxon>
        <taxon>Arachnida</taxon>
        <taxon>Araneae</taxon>
        <taxon>Araneomorphae</taxon>
        <taxon>Entelegynae</taxon>
        <taxon>Araneoidea</taxon>
        <taxon>Araneidae</taxon>
        <taxon>Argiope</taxon>
    </lineage>
</organism>
<comment type="caution">
    <text evidence="2">The sequence shown here is derived from an EMBL/GenBank/DDBJ whole genome shotgun (WGS) entry which is preliminary data.</text>
</comment>
<feature type="region of interest" description="Disordered" evidence="1">
    <location>
        <begin position="591"/>
        <end position="618"/>
    </location>
</feature>
<gene>
    <name evidence="2" type="ORF">HNY73_006408</name>
</gene>
<evidence type="ECO:0000313" key="3">
    <source>
        <dbReference type="Proteomes" id="UP000807504"/>
    </source>
</evidence>
<accession>A0A8T0FM32</accession>
<proteinExistence type="predicted"/>
<evidence type="ECO:0000256" key="1">
    <source>
        <dbReference type="SAM" id="MobiDB-lite"/>
    </source>
</evidence>
<dbReference type="Proteomes" id="UP000807504">
    <property type="component" value="Unassembled WGS sequence"/>
</dbReference>
<reference evidence="2" key="1">
    <citation type="journal article" date="2020" name="bioRxiv">
        <title>Chromosome-level reference genome of the European wasp spider Argiope bruennichi: a resource for studies on range expansion and evolutionary adaptation.</title>
        <authorList>
            <person name="Sheffer M.M."/>
            <person name="Hoppe A."/>
            <person name="Krehenwinkel H."/>
            <person name="Uhl G."/>
            <person name="Kuss A.W."/>
            <person name="Jensen L."/>
            <person name="Jensen C."/>
            <person name="Gillespie R.G."/>
            <person name="Hoff K.J."/>
            <person name="Prost S."/>
        </authorList>
    </citation>
    <scope>NUCLEOTIDE SEQUENCE</scope>
</reference>
<dbReference type="AlphaFoldDB" id="A0A8T0FM32"/>
<name>A0A8T0FM32_ARGBR</name>
<keyword evidence="3" id="KW-1185">Reference proteome</keyword>
<evidence type="ECO:0000313" key="2">
    <source>
        <dbReference type="EMBL" id="KAF8791562.1"/>
    </source>
</evidence>
<sequence>MAALNKLNDLEEKDALEEAAEGRIDFFITKLNYFLEEFKKSSVEEKLIKIYIEVIIVKNVEAFEAERKAFFNHNDGLVTVFKDLCQNLRILFDDLLSFMNNLFSQDFNQLSDENKKQIYFNLFTVLEKMNAQKIRMNGIKIKCETFLNNFKEVSFGRNKKSKTFINAINEVLGYLSDCDVLSSKIIAHIEKKISSLFPAEHEKVYLFVIKIKTISETSRKLGLKEIIATKLMESVFKDFQSIHDKRNEETEVLKLIDLIGRKIKMQIDIYHEFKELYENISSIMDNLNLDEIDGLSLDSHKKIVFDLRIVQEHRKSQIDRLNSIKSECEKFLSAFNTMDSSARIKWILEITPEVISREKVFNKKMGQEDSQDYFSTYKVLNNLTENTFQSLNPEEQVGMIVEKLKDIRERNLMSKMILREIKVMGDVLNIDLQSLKKESTEEKIIKCLNDSEYHLKHHEVQVLEFQKQFAAIDSALYYLDKGNIDRLSIESQRKIYVQMMIVRAGMMQNIVRINSVVYKWKQYLKHGDELTSGNNSLRVIWEKLFEKEESYLEAMDSFAKSLQVKIRKSNVFLNRLKRNTKGWANIHLSSEDGSSGGVSTEDKSGINSGRQSIKEKETVQPEVVQFSAEVGKDAELFDVISELKNPERDSVE</sequence>